<feature type="compositionally biased region" description="Acidic residues" evidence="4">
    <location>
        <begin position="782"/>
        <end position="792"/>
    </location>
</feature>
<dbReference type="GO" id="GO:0004198">
    <property type="term" value="F:calcium-dependent cysteine-type endopeptidase activity"/>
    <property type="evidence" value="ECO:0007669"/>
    <property type="project" value="InterPro"/>
</dbReference>
<feature type="compositionally biased region" description="Pro residues" evidence="4">
    <location>
        <begin position="772"/>
        <end position="781"/>
    </location>
</feature>
<evidence type="ECO:0000256" key="2">
    <source>
        <dbReference type="PIRSR" id="PIRSR622684-1"/>
    </source>
</evidence>
<dbReference type="Gene3D" id="3.90.70.10">
    <property type="entry name" value="Cysteine proteinases"/>
    <property type="match status" value="1"/>
</dbReference>
<feature type="domain" description="Calpain catalytic" evidence="5">
    <location>
        <begin position="166"/>
        <end position="485"/>
    </location>
</feature>
<gene>
    <name evidence="6" type="primary">Capn9</name>
    <name evidence="6" type="ORF">DBV05_g5474</name>
</gene>
<dbReference type="PROSITE" id="PS00139">
    <property type="entry name" value="THIOL_PROTEASE_CYS"/>
    <property type="match status" value="1"/>
</dbReference>
<dbReference type="SUPFAM" id="SSF54001">
    <property type="entry name" value="Cysteine proteinases"/>
    <property type="match status" value="1"/>
</dbReference>
<name>A0A5N5DDM4_9PEZI</name>
<dbReference type="SMART" id="SM00230">
    <property type="entry name" value="CysPc"/>
    <property type="match status" value="1"/>
</dbReference>
<dbReference type="PANTHER" id="PTHR10183:SF425">
    <property type="entry name" value="CALPAIN-5"/>
    <property type="match status" value="1"/>
</dbReference>
<proteinExistence type="inferred from homology"/>
<feature type="compositionally biased region" description="Low complexity" evidence="4">
    <location>
        <begin position="641"/>
        <end position="656"/>
    </location>
</feature>
<dbReference type="PROSITE" id="PS50203">
    <property type="entry name" value="CALPAIN_CAT"/>
    <property type="match status" value="1"/>
</dbReference>
<dbReference type="InterPro" id="IPR001300">
    <property type="entry name" value="Peptidase_C2_calpain_cat"/>
</dbReference>
<feature type="compositionally biased region" description="Basic and acidic residues" evidence="4">
    <location>
        <begin position="752"/>
        <end position="768"/>
    </location>
</feature>
<evidence type="ECO:0000313" key="6">
    <source>
        <dbReference type="EMBL" id="KAB2575791.1"/>
    </source>
</evidence>
<feature type="active site" evidence="2 3">
    <location>
        <position position="216"/>
    </location>
</feature>
<keyword evidence="7" id="KW-1185">Reference proteome</keyword>
<evidence type="ECO:0000259" key="5">
    <source>
        <dbReference type="PROSITE" id="PS50203"/>
    </source>
</evidence>
<dbReference type="EMBL" id="VCHE01000029">
    <property type="protein sequence ID" value="KAB2575791.1"/>
    <property type="molecule type" value="Genomic_DNA"/>
</dbReference>
<feature type="region of interest" description="Disordered" evidence="4">
    <location>
        <begin position="631"/>
        <end position="796"/>
    </location>
</feature>
<evidence type="ECO:0000256" key="1">
    <source>
        <dbReference type="ARBA" id="ARBA00007623"/>
    </source>
</evidence>
<keyword evidence="3" id="KW-0378">Hydrolase</keyword>
<dbReference type="InterPro" id="IPR000169">
    <property type="entry name" value="Pept_cys_AS"/>
</dbReference>
<keyword evidence="3" id="KW-0645">Protease</keyword>
<comment type="similarity">
    <text evidence="1">Belongs to the peptidase C2 family.</text>
</comment>
<evidence type="ECO:0000313" key="7">
    <source>
        <dbReference type="Proteomes" id="UP000325902"/>
    </source>
</evidence>
<evidence type="ECO:0000256" key="4">
    <source>
        <dbReference type="SAM" id="MobiDB-lite"/>
    </source>
</evidence>
<dbReference type="Pfam" id="PF00648">
    <property type="entry name" value="Peptidase_C2"/>
    <property type="match status" value="2"/>
</dbReference>
<dbReference type="Proteomes" id="UP000325902">
    <property type="component" value="Unassembled WGS sequence"/>
</dbReference>
<dbReference type="PANTHER" id="PTHR10183">
    <property type="entry name" value="CALPAIN"/>
    <property type="match status" value="1"/>
</dbReference>
<comment type="caution">
    <text evidence="6">The sequence shown here is derived from an EMBL/GenBank/DDBJ whole genome shotgun (WGS) entry which is preliminary data.</text>
</comment>
<reference evidence="6 7" key="1">
    <citation type="journal article" date="2019" name="Sci. Rep.">
        <title>A multi-omics analysis of the grapevine pathogen Lasiodiplodia theobromae reveals that temperature affects the expression of virulence- and pathogenicity-related genes.</title>
        <authorList>
            <person name="Felix C."/>
            <person name="Meneses R."/>
            <person name="Goncalves M.F.M."/>
            <person name="Tilleman L."/>
            <person name="Duarte A.S."/>
            <person name="Jorrin-Novo J.V."/>
            <person name="Van de Peer Y."/>
            <person name="Deforce D."/>
            <person name="Van Nieuwerburgh F."/>
            <person name="Esteves A.C."/>
            <person name="Alves A."/>
        </authorList>
    </citation>
    <scope>NUCLEOTIDE SEQUENCE [LARGE SCALE GENOMIC DNA]</scope>
    <source>
        <strain evidence="6 7">LA-SOL3</strain>
    </source>
</reference>
<accession>A0A5N5DDM4</accession>
<evidence type="ECO:0000256" key="3">
    <source>
        <dbReference type="PROSITE-ProRule" id="PRU00239"/>
    </source>
</evidence>
<feature type="compositionally biased region" description="Basic and acidic residues" evidence="4">
    <location>
        <begin position="658"/>
        <end position="737"/>
    </location>
</feature>
<dbReference type="CDD" id="cd00044">
    <property type="entry name" value="CysPc"/>
    <property type="match status" value="1"/>
</dbReference>
<feature type="active site" evidence="2 3">
    <location>
        <position position="423"/>
    </location>
</feature>
<dbReference type="GO" id="GO:0006508">
    <property type="term" value="P:proteolysis"/>
    <property type="evidence" value="ECO:0007669"/>
    <property type="project" value="UniProtKB-KW"/>
</dbReference>
<dbReference type="InterPro" id="IPR038765">
    <property type="entry name" value="Papain-like_cys_pep_sf"/>
</dbReference>
<organism evidence="6 7">
    <name type="scientific">Lasiodiplodia theobromae</name>
    <dbReference type="NCBI Taxonomy" id="45133"/>
    <lineage>
        <taxon>Eukaryota</taxon>
        <taxon>Fungi</taxon>
        <taxon>Dikarya</taxon>
        <taxon>Ascomycota</taxon>
        <taxon>Pezizomycotina</taxon>
        <taxon>Dothideomycetes</taxon>
        <taxon>Dothideomycetes incertae sedis</taxon>
        <taxon>Botryosphaeriales</taxon>
        <taxon>Botryosphaeriaceae</taxon>
        <taxon>Lasiodiplodia</taxon>
    </lineage>
</organism>
<keyword evidence="3" id="KW-0788">Thiol protease</keyword>
<dbReference type="AlphaFoldDB" id="A0A5N5DDM4"/>
<dbReference type="InterPro" id="IPR022684">
    <property type="entry name" value="Calpain_cysteine_protease"/>
</dbReference>
<feature type="active site" evidence="2 3">
    <location>
        <position position="398"/>
    </location>
</feature>
<protein>
    <submittedName>
        <fullName evidence="6">Calpain-9</fullName>
    </submittedName>
</protein>
<dbReference type="OrthoDB" id="424753at2759"/>
<sequence length="839" mass="91981">MDYYYQANPAADAASVAGAPKKKKHAASKPQKALDEYWDKFITKTPGKVTRIFPPSLYASLLPHTPPKALSGDVSATASYEAAKEACKRKVQRIVRECKRTNEKWSDPDFDIESDFDTDTGNCLHGLVEEEDNSSHNIDTDDLKSALNTLTSVPGLLNGVQEVSVPGLLGVLQNDPKSSMPVAASVHRIGWIYDKPAFTINGFGVSDVQQGGTGDCWWVAAVATLCSMPGQMERICVARDEKCGVYGFVFHRDGEWVPVVVDDNLYLARGDYDSVGGAGVYDPTGKEARQWKEREQTGSEALAFAKCADPNETWLPLLEKAYAKIHGDYDAIAGGFPGEGVEDMTGGVTTTIDTNKILDKDVLWEELLNVNKDFIFAIGTPGSAGGDSDTRSGLAYQHAYSVLKAVEEEDQNGKKFRLVRIRNPWGRRNWMGEGEWNGPWSDGSKEWNGYWLNKLDHQFGDDGIFWMSFDDMLNRFNSLDRTRLFCDGWSVAQQWTSINVSWMSGYINAKFVVEIKEGGLFVFVLSKLDDRYFKGLEGQYDFELHFILQEAGSEIGDHIARVRPSSAGSWQRAVSAEVELEPGTYEVIPKILATKDDEKDLVEDVVKKLAKEKPQKLRQIGLNYDFAHLKAVPPPAPPKEPTGGKSSSEGSSVVVVNKEAEKGSGDEAKKEQSTKPAEEEAKPETKATEEKTEPETKATEEKTEPAKKATEETEPANKDTETAQGGEEKAPEIKEEAPSAPKAGESTTEPAKAVEEKKDGPGETKVPEPEPEPASAPPPPPEDPEDSDDEGSDPWNAVCVIGLRVYSRDCATTIRLETPKTVEEGAVLDVDGEATGSTM</sequence>